<sequence length="506" mass="54270">MPGPATTAALPGQPQPTGQHPTLPNIVFILSDDQGPWALGCAGNSEIQTPHLDALAAQGTRLENFFCVSPVCSPARASLMTGQIPSRHGVHDYLTGVEVGAQAPDYLAGQLIFTDVLAENGYRLGLSGKWHLGANDAPRKGFVHWYGLEGGGSPYTGATMYRNGEREETSSYLTDAITEDAHKFLNQEASRQQSQEAKEPFFLAVNYTAPHKPWKGQHPAEFEDLYADCAFESCPQEEPHPWQPTVDGVAIGGEPDVRAALVGYFAAVSAMDAAIGRLMAHLDSLGIRESTLVIFSSDNGFNCGHHGVWGKGNGTFPQNMYDSSVKVPAIFHWPGRIAGGKVRAELLSAYDVAATILEIAGLDPAPFETGPGASFAPLLLTDGRPEAERRAGAVVVYDEYGPVRMIRTQDFKYVHRHPHGPHELYDLAADPGERVNLMLDAVAHPMRPALRSRMAGWFANHGVPDFDGAALPVAGAGQHSPLHSPVGTPDPLGAFTGPNWDGTPRP</sequence>
<comment type="similarity">
    <text evidence="1">Belongs to the sulfatase family.</text>
</comment>
<keyword evidence="4" id="KW-0106">Calcium</keyword>
<dbReference type="CDD" id="cd16149">
    <property type="entry name" value="sulfatase_like"/>
    <property type="match status" value="1"/>
</dbReference>
<organism evidence="7 8">
    <name type="scientific">Arthrobacter glacialis</name>
    <dbReference type="NCBI Taxonomy" id="1664"/>
    <lineage>
        <taxon>Bacteria</taxon>
        <taxon>Bacillati</taxon>
        <taxon>Actinomycetota</taxon>
        <taxon>Actinomycetes</taxon>
        <taxon>Micrococcales</taxon>
        <taxon>Micrococcaceae</taxon>
        <taxon>Arthrobacter</taxon>
    </lineage>
</organism>
<dbReference type="InterPro" id="IPR000917">
    <property type="entry name" value="Sulfatase_N"/>
</dbReference>
<feature type="domain" description="Sulfatase N-terminal" evidence="6">
    <location>
        <begin position="24"/>
        <end position="361"/>
    </location>
</feature>
<evidence type="ECO:0000259" key="6">
    <source>
        <dbReference type="Pfam" id="PF00884"/>
    </source>
</evidence>
<dbReference type="Pfam" id="PF00884">
    <property type="entry name" value="Sulfatase"/>
    <property type="match status" value="1"/>
</dbReference>
<dbReference type="InterPro" id="IPR024607">
    <property type="entry name" value="Sulfatase_CS"/>
</dbReference>
<dbReference type="SUPFAM" id="SSF53649">
    <property type="entry name" value="Alkaline phosphatase-like"/>
    <property type="match status" value="1"/>
</dbReference>
<protein>
    <submittedName>
        <fullName evidence="7">Sulfatase</fullName>
    </submittedName>
</protein>
<feature type="compositionally biased region" description="Low complexity" evidence="5">
    <location>
        <begin position="10"/>
        <end position="22"/>
    </location>
</feature>
<dbReference type="PANTHER" id="PTHR42693:SF33">
    <property type="entry name" value="ARYLSULFATASE"/>
    <property type="match status" value="1"/>
</dbReference>
<dbReference type="PROSITE" id="PS00523">
    <property type="entry name" value="SULFATASE_1"/>
    <property type="match status" value="1"/>
</dbReference>
<dbReference type="GO" id="GO:0046872">
    <property type="term" value="F:metal ion binding"/>
    <property type="evidence" value="ECO:0007669"/>
    <property type="project" value="UniProtKB-KW"/>
</dbReference>
<dbReference type="InterPro" id="IPR050738">
    <property type="entry name" value="Sulfatase"/>
</dbReference>
<dbReference type="PANTHER" id="PTHR42693">
    <property type="entry name" value="ARYLSULFATASE FAMILY MEMBER"/>
    <property type="match status" value="1"/>
</dbReference>
<dbReference type="GO" id="GO:0004065">
    <property type="term" value="F:arylsulfatase activity"/>
    <property type="evidence" value="ECO:0007669"/>
    <property type="project" value="TreeGrafter"/>
</dbReference>
<gene>
    <name evidence="7" type="ORF">CVS27_12525</name>
</gene>
<evidence type="ECO:0000256" key="2">
    <source>
        <dbReference type="ARBA" id="ARBA00022723"/>
    </source>
</evidence>
<evidence type="ECO:0000256" key="5">
    <source>
        <dbReference type="SAM" id="MobiDB-lite"/>
    </source>
</evidence>
<comment type="caution">
    <text evidence="7">The sequence shown here is derived from an EMBL/GenBank/DDBJ whole genome shotgun (WGS) entry which is preliminary data.</text>
</comment>
<reference evidence="7 8" key="1">
    <citation type="submission" date="2018-01" db="EMBL/GenBank/DDBJ databases">
        <title>Arthrobacter sp. nov., from glaciers in China.</title>
        <authorList>
            <person name="Liu Q."/>
            <person name="Xin Y.-H."/>
        </authorList>
    </citation>
    <scope>NUCLEOTIDE SEQUENCE [LARGE SCALE GENOMIC DNA]</scope>
    <source>
        <strain evidence="7 8">HLT2-12-2</strain>
    </source>
</reference>
<dbReference type="Proteomes" id="UP000237061">
    <property type="component" value="Unassembled WGS sequence"/>
</dbReference>
<evidence type="ECO:0000256" key="4">
    <source>
        <dbReference type="ARBA" id="ARBA00022837"/>
    </source>
</evidence>
<keyword evidence="8" id="KW-1185">Reference proteome</keyword>
<keyword evidence="2" id="KW-0479">Metal-binding</keyword>
<evidence type="ECO:0000313" key="7">
    <source>
        <dbReference type="EMBL" id="POH72988.1"/>
    </source>
</evidence>
<proteinExistence type="inferred from homology"/>
<feature type="region of interest" description="Disordered" evidence="5">
    <location>
        <begin position="1"/>
        <end position="22"/>
    </location>
</feature>
<evidence type="ECO:0000313" key="8">
    <source>
        <dbReference type="Proteomes" id="UP000237061"/>
    </source>
</evidence>
<evidence type="ECO:0000256" key="1">
    <source>
        <dbReference type="ARBA" id="ARBA00008779"/>
    </source>
</evidence>
<feature type="region of interest" description="Disordered" evidence="5">
    <location>
        <begin position="477"/>
        <end position="506"/>
    </location>
</feature>
<evidence type="ECO:0000256" key="3">
    <source>
        <dbReference type="ARBA" id="ARBA00022801"/>
    </source>
</evidence>
<dbReference type="AlphaFoldDB" id="A0A2S3ZUT2"/>
<keyword evidence="3" id="KW-0378">Hydrolase</keyword>
<dbReference type="RefSeq" id="WP_103466081.1">
    <property type="nucleotide sequence ID" value="NZ_PPXC01000009.1"/>
</dbReference>
<dbReference type="EMBL" id="PPXC01000009">
    <property type="protein sequence ID" value="POH72988.1"/>
    <property type="molecule type" value="Genomic_DNA"/>
</dbReference>
<name>A0A2S3ZUT2_ARTGL</name>
<accession>A0A2S3ZUT2</accession>
<dbReference type="InterPro" id="IPR017850">
    <property type="entry name" value="Alkaline_phosphatase_core_sf"/>
</dbReference>
<dbReference type="Gene3D" id="3.40.720.10">
    <property type="entry name" value="Alkaline Phosphatase, subunit A"/>
    <property type="match status" value="1"/>
</dbReference>